<dbReference type="Pfam" id="PF00106">
    <property type="entry name" value="adh_short"/>
    <property type="match status" value="1"/>
</dbReference>
<dbReference type="Proteomes" id="UP000002037">
    <property type="component" value="Unassembled WGS sequence"/>
</dbReference>
<dbReference type="GO" id="GO:0004806">
    <property type="term" value="F:triacylglycerol lipase activity"/>
    <property type="evidence" value="ECO:0007669"/>
    <property type="project" value="TreeGrafter"/>
</dbReference>
<dbReference type="GO" id="GO:0005783">
    <property type="term" value="C:endoplasmic reticulum"/>
    <property type="evidence" value="ECO:0007669"/>
    <property type="project" value="TreeGrafter"/>
</dbReference>
<dbReference type="STRING" id="294747.C5M8L4"/>
<proteinExistence type="inferred from homology"/>
<keyword evidence="5" id="KW-1133">Transmembrane helix</keyword>
<dbReference type="OrthoDB" id="2102561at2759"/>
<dbReference type="VEuPathDB" id="FungiDB:CTRG_02736"/>
<dbReference type="PRINTS" id="PR00081">
    <property type="entry name" value="GDHRDH"/>
</dbReference>
<name>C5M8L4_CANTT</name>
<dbReference type="Gene3D" id="3.40.50.720">
    <property type="entry name" value="NAD(P)-binding Rossmann-like Domain"/>
    <property type="match status" value="1"/>
</dbReference>
<gene>
    <name evidence="6" type="ORF">CTRG_02736</name>
</gene>
<dbReference type="AlphaFoldDB" id="C5M8L4"/>
<dbReference type="GeneID" id="8298298"/>
<keyword evidence="5" id="KW-0472">Membrane</keyword>
<dbReference type="HOGENOM" id="CLU_010194_2_9_1"/>
<dbReference type="CDD" id="cd05374">
    <property type="entry name" value="17beta-HSD-like_SDR_c"/>
    <property type="match status" value="1"/>
</dbReference>
<protein>
    <recommendedName>
        <fullName evidence="8">NADPH-dependent 1-acyldihydroxyacetone phosphate reductase</fullName>
    </recommendedName>
</protein>
<keyword evidence="5" id="KW-0812">Transmembrane</keyword>
<dbReference type="KEGG" id="ctp:CTRG_02736"/>
<dbReference type="SUPFAM" id="SSF51735">
    <property type="entry name" value="NAD(P)-binding Rossmann-fold domains"/>
    <property type="match status" value="1"/>
</dbReference>
<evidence type="ECO:0000256" key="5">
    <source>
        <dbReference type="SAM" id="Phobius"/>
    </source>
</evidence>
<evidence type="ECO:0000256" key="1">
    <source>
        <dbReference type="ARBA" id="ARBA00006484"/>
    </source>
</evidence>
<evidence type="ECO:0008006" key="8">
    <source>
        <dbReference type="Google" id="ProtNLM"/>
    </source>
</evidence>
<dbReference type="InterPro" id="IPR020904">
    <property type="entry name" value="Sc_DH/Rdtase_CS"/>
</dbReference>
<dbReference type="PANTHER" id="PTHR44169:SF6">
    <property type="entry name" value="NADPH-DEPENDENT 1-ACYLDIHYDROXYACETONE PHOSPHATE REDUCTASE"/>
    <property type="match status" value="1"/>
</dbReference>
<dbReference type="eggNOG" id="KOG1209">
    <property type="taxonomic scope" value="Eukaryota"/>
</dbReference>
<accession>C5M8L4</accession>
<dbReference type="InterPro" id="IPR002347">
    <property type="entry name" value="SDR_fam"/>
</dbReference>
<evidence type="ECO:0000256" key="4">
    <source>
        <dbReference type="RuleBase" id="RU000363"/>
    </source>
</evidence>
<organism evidence="6 7">
    <name type="scientific">Candida tropicalis (strain ATCC MYA-3404 / T1)</name>
    <name type="common">Yeast</name>
    <dbReference type="NCBI Taxonomy" id="294747"/>
    <lineage>
        <taxon>Eukaryota</taxon>
        <taxon>Fungi</taxon>
        <taxon>Dikarya</taxon>
        <taxon>Ascomycota</taxon>
        <taxon>Saccharomycotina</taxon>
        <taxon>Pichiomycetes</taxon>
        <taxon>Debaryomycetaceae</taxon>
        <taxon>Candida/Lodderomyces clade</taxon>
        <taxon>Candida</taxon>
    </lineage>
</organism>
<dbReference type="GO" id="GO:0000140">
    <property type="term" value="F:acylglycerone-phosphate reductase (NADP+) activity"/>
    <property type="evidence" value="ECO:0007669"/>
    <property type="project" value="TreeGrafter"/>
</dbReference>
<dbReference type="GO" id="GO:0006654">
    <property type="term" value="P:phosphatidic acid biosynthetic process"/>
    <property type="evidence" value="ECO:0007669"/>
    <property type="project" value="TreeGrafter"/>
</dbReference>
<reference evidence="6 7" key="1">
    <citation type="journal article" date="2009" name="Nature">
        <title>Evolution of pathogenicity and sexual reproduction in eight Candida genomes.</title>
        <authorList>
            <person name="Butler G."/>
            <person name="Rasmussen M.D."/>
            <person name="Lin M.F."/>
            <person name="Santos M.A."/>
            <person name="Sakthikumar S."/>
            <person name="Munro C.A."/>
            <person name="Rheinbay E."/>
            <person name="Grabherr M."/>
            <person name="Forche A."/>
            <person name="Reedy J.L."/>
            <person name="Agrafioti I."/>
            <person name="Arnaud M.B."/>
            <person name="Bates S."/>
            <person name="Brown A.J."/>
            <person name="Brunke S."/>
            <person name="Costanzo M.C."/>
            <person name="Fitzpatrick D.A."/>
            <person name="de Groot P.W."/>
            <person name="Harris D."/>
            <person name="Hoyer L.L."/>
            <person name="Hube B."/>
            <person name="Klis F.M."/>
            <person name="Kodira C."/>
            <person name="Lennard N."/>
            <person name="Logue M.E."/>
            <person name="Martin R."/>
            <person name="Neiman A.M."/>
            <person name="Nikolaou E."/>
            <person name="Quail M.A."/>
            <person name="Quinn J."/>
            <person name="Santos M.C."/>
            <person name="Schmitzberger F.F."/>
            <person name="Sherlock G."/>
            <person name="Shah P."/>
            <person name="Silverstein K.A."/>
            <person name="Skrzypek M.S."/>
            <person name="Soll D."/>
            <person name="Staggs R."/>
            <person name="Stansfield I."/>
            <person name="Stumpf M.P."/>
            <person name="Sudbery P.E."/>
            <person name="Srikantha T."/>
            <person name="Zeng Q."/>
            <person name="Berman J."/>
            <person name="Berriman M."/>
            <person name="Heitman J."/>
            <person name="Gow N.A."/>
            <person name="Lorenz M.C."/>
            <person name="Birren B.W."/>
            <person name="Kellis M."/>
            <person name="Cuomo C.A."/>
        </authorList>
    </citation>
    <scope>NUCLEOTIDE SEQUENCE [LARGE SCALE GENOMIC DNA]</scope>
    <source>
        <strain evidence="7">ATCC MYA-3404 / T1</strain>
    </source>
</reference>
<feature type="transmembrane region" description="Helical" evidence="5">
    <location>
        <begin position="251"/>
        <end position="272"/>
    </location>
</feature>
<dbReference type="InterPro" id="IPR036291">
    <property type="entry name" value="NAD(P)-bd_dom_sf"/>
</dbReference>
<evidence type="ECO:0000256" key="3">
    <source>
        <dbReference type="ARBA" id="ARBA00023002"/>
    </source>
</evidence>
<dbReference type="GO" id="GO:0019433">
    <property type="term" value="P:triglyceride catabolic process"/>
    <property type="evidence" value="ECO:0007669"/>
    <property type="project" value="TreeGrafter"/>
</dbReference>
<dbReference type="GO" id="GO:0005811">
    <property type="term" value="C:lipid droplet"/>
    <property type="evidence" value="ECO:0007669"/>
    <property type="project" value="TreeGrafter"/>
</dbReference>
<evidence type="ECO:0000313" key="7">
    <source>
        <dbReference type="Proteomes" id="UP000002037"/>
    </source>
</evidence>
<sequence>MTKFALVTGASSGIGRALTVELSKHDFKVIACSPQSDIPEQEVLERDHNVVSLPLDLSNPEDINRVYKQVEEITGGQLEVLYNNAGVSVTGPVIEIEDSELNKIFQINTIGQMNLTRLLAPLVIKAQGTILFTSSSAVQVPLSWIGVYSATKAALDAYALTLHGEMAPFGVRVHSVITGGVDTPLFDDNNEPETSGSLYDVDGFKESLNKSTKMSRTVNITPEKYAQEVCQDIEKKWNPGFRLYHGARSNMLHWASMILPLWLIELWVQFYFKQSLVFKSIARRK</sequence>
<dbReference type="PANTHER" id="PTHR44169">
    <property type="entry name" value="NADPH-DEPENDENT 1-ACYLDIHYDROXYACETONE PHOSPHATE REDUCTASE"/>
    <property type="match status" value="1"/>
</dbReference>
<keyword evidence="7" id="KW-1185">Reference proteome</keyword>
<keyword evidence="2" id="KW-0521">NADP</keyword>
<dbReference type="RefSeq" id="XP_002548439.1">
    <property type="nucleotide sequence ID" value="XM_002548393.1"/>
</dbReference>
<evidence type="ECO:0000313" key="6">
    <source>
        <dbReference type="EMBL" id="EER33918.1"/>
    </source>
</evidence>
<dbReference type="PROSITE" id="PS00061">
    <property type="entry name" value="ADH_SHORT"/>
    <property type="match status" value="1"/>
</dbReference>
<evidence type="ECO:0000256" key="2">
    <source>
        <dbReference type="ARBA" id="ARBA00022857"/>
    </source>
</evidence>
<dbReference type="PRINTS" id="PR00080">
    <property type="entry name" value="SDRFAMILY"/>
</dbReference>
<keyword evidence="3" id="KW-0560">Oxidoreductase</keyword>
<comment type="similarity">
    <text evidence="1 4">Belongs to the short-chain dehydrogenases/reductases (SDR) family.</text>
</comment>
<dbReference type="EMBL" id="GG692397">
    <property type="protein sequence ID" value="EER33918.1"/>
    <property type="molecule type" value="Genomic_DNA"/>
</dbReference>